<protein>
    <recommendedName>
        <fullName evidence="10">C2H2-type domain-containing protein</fullName>
    </recommendedName>
</protein>
<keyword evidence="2" id="KW-0479">Metal-binding</keyword>
<dbReference type="GO" id="GO:0005694">
    <property type="term" value="C:chromosome"/>
    <property type="evidence" value="ECO:0007669"/>
    <property type="project" value="UniProtKB-ARBA"/>
</dbReference>
<feature type="non-terminal residue" evidence="11">
    <location>
        <position position="125"/>
    </location>
</feature>
<dbReference type="PROSITE" id="PS00028">
    <property type="entry name" value="ZINC_FINGER_C2H2_1"/>
    <property type="match status" value="1"/>
</dbReference>
<name>A0AAV2S1K3_MEGNR</name>
<dbReference type="GO" id="GO:0005634">
    <property type="term" value="C:nucleus"/>
    <property type="evidence" value="ECO:0007669"/>
    <property type="project" value="UniProtKB-SubCell"/>
</dbReference>
<evidence type="ECO:0000256" key="7">
    <source>
        <dbReference type="ARBA" id="ARBA00023163"/>
    </source>
</evidence>
<comment type="subcellular location">
    <subcellularLocation>
        <location evidence="1">Nucleus</location>
    </subcellularLocation>
</comment>
<dbReference type="PROSITE" id="PS50157">
    <property type="entry name" value="ZINC_FINGER_C2H2_2"/>
    <property type="match status" value="2"/>
</dbReference>
<dbReference type="PANTHER" id="PTHR24394">
    <property type="entry name" value="ZINC FINGER PROTEIN"/>
    <property type="match status" value="1"/>
</dbReference>
<evidence type="ECO:0000256" key="1">
    <source>
        <dbReference type="ARBA" id="ARBA00004123"/>
    </source>
</evidence>
<dbReference type="SMART" id="SM00355">
    <property type="entry name" value="ZnF_C2H2"/>
    <property type="match status" value="1"/>
</dbReference>
<evidence type="ECO:0000256" key="9">
    <source>
        <dbReference type="PROSITE-ProRule" id="PRU00042"/>
    </source>
</evidence>
<evidence type="ECO:0000313" key="11">
    <source>
        <dbReference type="EMBL" id="CAL4150931.1"/>
    </source>
</evidence>
<evidence type="ECO:0000256" key="2">
    <source>
        <dbReference type="ARBA" id="ARBA00022723"/>
    </source>
</evidence>
<dbReference type="FunFam" id="3.30.160.60:FF:001732">
    <property type="entry name" value="Zgc:162936"/>
    <property type="match status" value="1"/>
</dbReference>
<sequence>RKSAYRMSEVKVKEETEVNEEPIKIQAVEIKFKEEIEICKDPIAFKRESCLVKHEDLELDKNFAENNIVRHHRTHTGEKPYTCSQCEMYFSYRGDFIRHQRIHTGEKPYKCSQCDKAFTQKSNLK</sequence>
<dbReference type="Proteomes" id="UP001497623">
    <property type="component" value="Unassembled WGS sequence"/>
</dbReference>
<keyword evidence="7" id="KW-0804">Transcription</keyword>
<dbReference type="EMBL" id="CAXKWB010037941">
    <property type="protein sequence ID" value="CAL4150931.1"/>
    <property type="molecule type" value="Genomic_DNA"/>
</dbReference>
<dbReference type="SUPFAM" id="SSF57667">
    <property type="entry name" value="beta-beta-alpha zinc fingers"/>
    <property type="match status" value="1"/>
</dbReference>
<dbReference type="GO" id="GO:0043565">
    <property type="term" value="F:sequence-specific DNA binding"/>
    <property type="evidence" value="ECO:0007669"/>
    <property type="project" value="UniProtKB-ARBA"/>
</dbReference>
<proteinExistence type="predicted"/>
<dbReference type="AlphaFoldDB" id="A0AAV2S1K3"/>
<organism evidence="11 12">
    <name type="scientific">Meganyctiphanes norvegica</name>
    <name type="common">Northern krill</name>
    <name type="synonym">Thysanopoda norvegica</name>
    <dbReference type="NCBI Taxonomy" id="48144"/>
    <lineage>
        <taxon>Eukaryota</taxon>
        <taxon>Metazoa</taxon>
        <taxon>Ecdysozoa</taxon>
        <taxon>Arthropoda</taxon>
        <taxon>Crustacea</taxon>
        <taxon>Multicrustacea</taxon>
        <taxon>Malacostraca</taxon>
        <taxon>Eumalacostraca</taxon>
        <taxon>Eucarida</taxon>
        <taxon>Euphausiacea</taxon>
        <taxon>Euphausiidae</taxon>
        <taxon>Meganyctiphanes</taxon>
    </lineage>
</organism>
<evidence type="ECO:0000256" key="8">
    <source>
        <dbReference type="ARBA" id="ARBA00023242"/>
    </source>
</evidence>
<keyword evidence="12" id="KW-1185">Reference proteome</keyword>
<evidence type="ECO:0000256" key="3">
    <source>
        <dbReference type="ARBA" id="ARBA00022737"/>
    </source>
</evidence>
<keyword evidence="3" id="KW-0677">Repeat</keyword>
<accession>A0AAV2S1K3</accession>
<comment type="caution">
    <text evidence="11">The sequence shown here is derived from an EMBL/GenBank/DDBJ whole genome shotgun (WGS) entry which is preliminary data.</text>
</comment>
<dbReference type="InterPro" id="IPR013087">
    <property type="entry name" value="Znf_C2H2_type"/>
</dbReference>
<evidence type="ECO:0000256" key="6">
    <source>
        <dbReference type="ARBA" id="ARBA00023015"/>
    </source>
</evidence>
<keyword evidence="6" id="KW-0805">Transcription regulation</keyword>
<feature type="non-terminal residue" evidence="11">
    <location>
        <position position="1"/>
    </location>
</feature>
<evidence type="ECO:0000313" key="12">
    <source>
        <dbReference type="Proteomes" id="UP001497623"/>
    </source>
</evidence>
<feature type="domain" description="C2H2-type" evidence="10">
    <location>
        <begin position="109"/>
        <end position="125"/>
    </location>
</feature>
<dbReference type="InterPro" id="IPR036236">
    <property type="entry name" value="Znf_C2H2_sf"/>
</dbReference>
<feature type="domain" description="C2H2-type" evidence="10">
    <location>
        <begin position="81"/>
        <end position="108"/>
    </location>
</feature>
<dbReference type="GO" id="GO:0045893">
    <property type="term" value="P:positive regulation of DNA-templated transcription"/>
    <property type="evidence" value="ECO:0007669"/>
    <property type="project" value="UniProtKB-ARBA"/>
</dbReference>
<gene>
    <name evidence="11" type="ORF">MNOR_LOCUS30644</name>
</gene>
<evidence type="ECO:0000259" key="10">
    <source>
        <dbReference type="PROSITE" id="PS50157"/>
    </source>
</evidence>
<dbReference type="GO" id="GO:0000981">
    <property type="term" value="F:DNA-binding transcription factor activity, RNA polymerase II-specific"/>
    <property type="evidence" value="ECO:0007669"/>
    <property type="project" value="TreeGrafter"/>
</dbReference>
<reference evidence="11 12" key="1">
    <citation type="submission" date="2024-05" db="EMBL/GenBank/DDBJ databases">
        <authorList>
            <person name="Wallberg A."/>
        </authorList>
    </citation>
    <scope>NUCLEOTIDE SEQUENCE [LARGE SCALE GENOMIC DNA]</scope>
</reference>
<evidence type="ECO:0000256" key="5">
    <source>
        <dbReference type="ARBA" id="ARBA00022833"/>
    </source>
</evidence>
<evidence type="ECO:0000256" key="4">
    <source>
        <dbReference type="ARBA" id="ARBA00022771"/>
    </source>
</evidence>
<dbReference type="PANTHER" id="PTHR24394:SF48">
    <property type="entry name" value="ZINC FINGER PROTEIN 771"/>
    <property type="match status" value="1"/>
</dbReference>
<keyword evidence="5" id="KW-0862">Zinc</keyword>
<keyword evidence="8" id="KW-0539">Nucleus</keyword>
<dbReference type="Pfam" id="PF13465">
    <property type="entry name" value="zf-H2C2_2"/>
    <property type="match status" value="1"/>
</dbReference>
<dbReference type="GO" id="GO:0008270">
    <property type="term" value="F:zinc ion binding"/>
    <property type="evidence" value="ECO:0007669"/>
    <property type="project" value="UniProtKB-KW"/>
</dbReference>
<keyword evidence="4 9" id="KW-0863">Zinc-finger</keyword>
<dbReference type="Gene3D" id="3.30.160.60">
    <property type="entry name" value="Classic Zinc Finger"/>
    <property type="match status" value="2"/>
</dbReference>
<dbReference type="FunFam" id="3.30.160.60:FF:002343">
    <property type="entry name" value="Zinc finger protein 33A"/>
    <property type="match status" value="1"/>
</dbReference>